<name>A0A9X0ZVI7_NEIEL</name>
<evidence type="ECO:0000313" key="2">
    <source>
        <dbReference type="Proteomes" id="UP000708805"/>
    </source>
</evidence>
<dbReference type="SUPFAM" id="SSF69279">
    <property type="entry name" value="Phage tail proteins"/>
    <property type="match status" value="1"/>
</dbReference>
<evidence type="ECO:0000313" key="1">
    <source>
        <dbReference type="EMBL" id="MBS9340070.1"/>
    </source>
</evidence>
<accession>A0A9X0ZVI7</accession>
<protein>
    <submittedName>
        <fullName evidence="1">Late control protein</fullName>
    </submittedName>
</protein>
<dbReference type="Proteomes" id="UP000708805">
    <property type="component" value="Unassembled WGS sequence"/>
</dbReference>
<dbReference type="Gene3D" id="3.55.50.10">
    <property type="entry name" value="Baseplate protein-like domains"/>
    <property type="match status" value="1"/>
</dbReference>
<comment type="caution">
    <text evidence="1">The sequence shown here is derived from an EMBL/GenBank/DDBJ whole genome shotgun (WGS) entry which is preliminary data.</text>
</comment>
<sequence>MDVIGKLGGLIEQAEQKAVGIVEKYLPPPVAGSHLTPQALLKINGREFGTETQSRILGISLTDKRGFEADELTIELSDHDGALAIPDIGDKIQLWLGFKESGLVYKGEYLFAEFTHSGSPDTLSITARAADLAETLAEQKEKSWHKTTLYEIVETIAKTHGYPYSISAGYKNEKIAHIDQTNESDAAFLTRLAEQYDAVATVKNGRLLFIRTGQAETAGGQPIEEQPITRASGDGHSFTYSAANAYAAVRACYTDKKTGQKKEVLVNEENLYPEKVKVAQTKKYKRPRKDKATGKTVTGKTTVKTVEKKKTIDAAGKKVKTLRHLYATEASALAGARAAFARIRRGLAEFSLTLATGRPDLYPETPVNVQGFKAEIDAESWLIVEVAHRLGDGGYTCSLKLEARLKEERAGEEKEDKGKNAQT</sequence>
<organism evidence="1 2">
    <name type="scientific">Neisseria elongata subsp. nitroreducens</name>
    <dbReference type="NCBI Taxonomy" id="90367"/>
    <lineage>
        <taxon>Bacteria</taxon>
        <taxon>Pseudomonadati</taxon>
        <taxon>Pseudomonadota</taxon>
        <taxon>Betaproteobacteria</taxon>
        <taxon>Neisseriales</taxon>
        <taxon>Neisseriaceae</taxon>
        <taxon>Neisseria</taxon>
    </lineage>
</organism>
<dbReference type="EMBL" id="JAGJWT010000002">
    <property type="protein sequence ID" value="MBS9340070.1"/>
    <property type="molecule type" value="Genomic_DNA"/>
</dbReference>
<dbReference type="RefSeq" id="WP_214037505.1">
    <property type="nucleotide sequence ID" value="NZ_JAGJWT010000002.1"/>
</dbReference>
<reference evidence="1" key="1">
    <citation type="submission" date="2021-04" db="EMBL/GenBank/DDBJ databases">
        <title>Genomic characterization of endocarditis-associated Neisseria elongata subsp. nitroreducens.</title>
        <authorList>
            <person name="Schorner M."/>
            <person name="Passarelli-Araujo H."/>
            <person name="Scheffer M."/>
            <person name="Barazzetti F."/>
            <person name="Martins J."/>
            <person name="Machado H."/>
            <person name="Palmeiro J."/>
            <person name="Bazzo M."/>
        </authorList>
    </citation>
    <scope>NUCLEOTIDE SEQUENCE</scope>
    <source>
        <strain evidence="1">Nel_M001</strain>
    </source>
</reference>
<dbReference type="AlphaFoldDB" id="A0A9X0ZVI7"/>
<proteinExistence type="predicted"/>
<gene>
    <name evidence="1" type="ORF">J8641_04400</name>
</gene>
<dbReference type="Pfam" id="PF05954">
    <property type="entry name" value="Phage_GPD"/>
    <property type="match status" value="1"/>
</dbReference>